<feature type="non-terminal residue" evidence="2">
    <location>
        <position position="86"/>
    </location>
</feature>
<evidence type="ECO:0000256" key="1">
    <source>
        <dbReference type="SAM" id="MobiDB-lite"/>
    </source>
</evidence>
<keyword evidence="3" id="KW-1185">Reference proteome</keyword>
<sequence length="86" mass="9481">MSIHSEVLPAADSSSSQMPPKSSKKPVAEFMDNFKKKRITLSVPVGFSSTVALDYDWLTKEDWSANKIIVSLGKLQDGLPIPLYDP</sequence>
<evidence type="ECO:0000313" key="2">
    <source>
        <dbReference type="EMBL" id="KAI3908849.1"/>
    </source>
</evidence>
<dbReference type="EMBL" id="JAJJMB010010439">
    <property type="protein sequence ID" value="KAI3908849.1"/>
    <property type="molecule type" value="Genomic_DNA"/>
</dbReference>
<dbReference type="Proteomes" id="UP001202328">
    <property type="component" value="Unassembled WGS sequence"/>
</dbReference>
<accession>A0AAD4XFT3</accession>
<reference evidence="2" key="1">
    <citation type="submission" date="2022-04" db="EMBL/GenBank/DDBJ databases">
        <title>A functionally conserved STORR gene fusion in Papaver species that diverged 16.8 million years ago.</title>
        <authorList>
            <person name="Catania T."/>
        </authorList>
    </citation>
    <scope>NUCLEOTIDE SEQUENCE</scope>
    <source>
        <strain evidence="2">S-188037</strain>
    </source>
</reference>
<name>A0AAD4XFT3_9MAGN</name>
<protein>
    <submittedName>
        <fullName evidence="2">Uncharacterized protein</fullName>
    </submittedName>
</protein>
<proteinExistence type="predicted"/>
<organism evidence="2 3">
    <name type="scientific">Papaver atlanticum</name>
    <dbReference type="NCBI Taxonomy" id="357466"/>
    <lineage>
        <taxon>Eukaryota</taxon>
        <taxon>Viridiplantae</taxon>
        <taxon>Streptophyta</taxon>
        <taxon>Embryophyta</taxon>
        <taxon>Tracheophyta</taxon>
        <taxon>Spermatophyta</taxon>
        <taxon>Magnoliopsida</taxon>
        <taxon>Ranunculales</taxon>
        <taxon>Papaveraceae</taxon>
        <taxon>Papaveroideae</taxon>
        <taxon>Papaver</taxon>
    </lineage>
</organism>
<comment type="caution">
    <text evidence="2">The sequence shown here is derived from an EMBL/GenBank/DDBJ whole genome shotgun (WGS) entry which is preliminary data.</text>
</comment>
<gene>
    <name evidence="2" type="ORF">MKW98_029399</name>
</gene>
<feature type="region of interest" description="Disordered" evidence="1">
    <location>
        <begin position="1"/>
        <end position="26"/>
    </location>
</feature>
<evidence type="ECO:0000313" key="3">
    <source>
        <dbReference type="Proteomes" id="UP001202328"/>
    </source>
</evidence>
<dbReference type="AlphaFoldDB" id="A0AAD4XFT3"/>